<evidence type="ECO:0000259" key="1">
    <source>
        <dbReference type="Pfam" id="PF00561"/>
    </source>
</evidence>
<protein>
    <recommendedName>
        <fullName evidence="1">AB hydrolase-1 domain-containing protein</fullName>
    </recommendedName>
</protein>
<dbReference type="AlphaFoldDB" id="A0A1M3KXL9"/>
<comment type="caution">
    <text evidence="2">The sequence shown here is derived from an EMBL/GenBank/DDBJ whole genome shotgun (WGS) entry which is preliminary data.</text>
</comment>
<gene>
    <name evidence="2" type="ORF">BGO89_11695</name>
</gene>
<feature type="domain" description="AB hydrolase-1" evidence="1">
    <location>
        <begin position="2"/>
        <end position="116"/>
    </location>
</feature>
<dbReference type="GO" id="GO:0016020">
    <property type="term" value="C:membrane"/>
    <property type="evidence" value="ECO:0007669"/>
    <property type="project" value="TreeGrafter"/>
</dbReference>
<dbReference type="PANTHER" id="PTHR43798">
    <property type="entry name" value="MONOACYLGLYCEROL LIPASE"/>
    <property type="match status" value="1"/>
</dbReference>
<reference evidence="2 3" key="1">
    <citation type="submission" date="2016-09" db="EMBL/GenBank/DDBJ databases">
        <title>Genome-resolved meta-omics ties microbial dynamics to process performance in biotechnology for thiocyanate degradation.</title>
        <authorList>
            <person name="Kantor R.S."/>
            <person name="Huddy R.J."/>
            <person name="Iyer R."/>
            <person name="Thomas B.C."/>
            <person name="Brown C.T."/>
            <person name="Anantharaman K."/>
            <person name="Tringe S."/>
            <person name="Hettich R.L."/>
            <person name="Harrison S.T."/>
            <person name="Banfield J.F."/>
        </authorList>
    </citation>
    <scope>NUCLEOTIDE SEQUENCE [LARGE SCALE GENOMIC DNA]</scope>
    <source>
        <strain evidence="2">59-99</strain>
    </source>
</reference>
<dbReference type="InterPro" id="IPR029058">
    <property type="entry name" value="AB_hydrolase_fold"/>
</dbReference>
<dbReference type="Proteomes" id="UP000184233">
    <property type="component" value="Unassembled WGS sequence"/>
</dbReference>
<sequence>MILVLHGALGSRHQFEPLVERLGERGSFLEFTGHGTTADDGGAWTIPLFVDQLERQLDAGAGDPVTIFGYSMGGYVAMTLALRRPELFRNIVTLGTKLAWTREGAEKEAGRLNADVIAEKVPAFAADLQRRHGADRWRSVLDRTAGLMRDLGTTPLLTPEGMASMSVPVRFMLGDRDEMVGLDETVAFYKATPGAEFAVLPSTRHPIEKVDIGHVLRHLDDVA</sequence>
<evidence type="ECO:0000313" key="3">
    <source>
        <dbReference type="Proteomes" id="UP000184233"/>
    </source>
</evidence>
<dbReference type="SUPFAM" id="SSF53474">
    <property type="entry name" value="alpha/beta-Hydrolases"/>
    <property type="match status" value="1"/>
</dbReference>
<accession>A0A1M3KXL9</accession>
<proteinExistence type="predicted"/>
<name>A0A1M3KXL9_9BACT</name>
<dbReference type="Gene3D" id="3.40.50.1820">
    <property type="entry name" value="alpha/beta hydrolase"/>
    <property type="match status" value="1"/>
</dbReference>
<dbReference type="EMBL" id="MKVH01000024">
    <property type="protein sequence ID" value="OJX57158.1"/>
    <property type="molecule type" value="Genomic_DNA"/>
</dbReference>
<dbReference type="Pfam" id="PF00561">
    <property type="entry name" value="Abhydrolase_1"/>
    <property type="match status" value="1"/>
</dbReference>
<dbReference type="PANTHER" id="PTHR43798:SF33">
    <property type="entry name" value="HYDROLASE, PUTATIVE (AFU_ORTHOLOGUE AFUA_2G14860)-RELATED"/>
    <property type="match status" value="1"/>
</dbReference>
<dbReference type="InterPro" id="IPR000073">
    <property type="entry name" value="AB_hydrolase_1"/>
</dbReference>
<organism evidence="2 3">
    <name type="scientific">Candidatus Kapaibacterium thiocyanatum</name>
    <dbReference type="NCBI Taxonomy" id="1895771"/>
    <lineage>
        <taxon>Bacteria</taxon>
        <taxon>Pseudomonadati</taxon>
        <taxon>Candidatus Kapaibacteriota</taxon>
        <taxon>Candidatus Kapaibacteriia</taxon>
        <taxon>Candidatus Kapaibacteriales</taxon>
        <taxon>Candidatus Kapaibacteriaceae</taxon>
        <taxon>Candidatus Kapaibacterium</taxon>
    </lineage>
</organism>
<dbReference type="InterPro" id="IPR050266">
    <property type="entry name" value="AB_hydrolase_sf"/>
</dbReference>
<evidence type="ECO:0000313" key="2">
    <source>
        <dbReference type="EMBL" id="OJX57158.1"/>
    </source>
</evidence>
<dbReference type="STRING" id="1895771.BGO89_11695"/>